<dbReference type="KEGG" id="sze:AW14_00450"/>
<dbReference type="RefSeq" id="WP_044637017.1">
    <property type="nucleotide sequence ID" value="NZ_CP007202.1"/>
</dbReference>
<accession>A0A0C5WEQ6</accession>
<gene>
    <name evidence="2" type="ORF">AW14_00450</name>
</gene>
<feature type="transmembrane region" description="Helical" evidence="1">
    <location>
        <begin position="6"/>
        <end position="23"/>
    </location>
</feature>
<evidence type="ECO:0000313" key="2">
    <source>
        <dbReference type="EMBL" id="AJR04697.1"/>
    </source>
</evidence>
<dbReference type="STRING" id="1454006.AW14_00450"/>
<keyword evidence="1" id="KW-1133">Transmembrane helix</keyword>
<dbReference type="AlphaFoldDB" id="A0A0C5WEQ6"/>
<keyword evidence="1" id="KW-0812">Transmembrane</keyword>
<keyword evidence="1" id="KW-0472">Membrane</keyword>
<evidence type="ECO:0000313" key="3">
    <source>
        <dbReference type="Proteomes" id="UP000032229"/>
    </source>
</evidence>
<sequence>MDFNQLFTIITIILPVVFVGFIIKTTRETWGLKKVFCENTLEIEQHLKLETLRLKNNNQHIELLEDFHQNLINRLFTLNKEFIVLHKLILELLYK</sequence>
<evidence type="ECO:0000256" key="1">
    <source>
        <dbReference type="SAM" id="Phobius"/>
    </source>
</evidence>
<name>A0A0C5WEQ6_9FLAO</name>
<dbReference type="EMBL" id="CP007202">
    <property type="protein sequence ID" value="AJR04697.1"/>
    <property type="molecule type" value="Genomic_DNA"/>
</dbReference>
<dbReference type="HOGENOM" id="CLU_2371232_0_0_10"/>
<protein>
    <submittedName>
        <fullName evidence="2">Uncharacterized protein</fullName>
    </submittedName>
</protein>
<dbReference type="Proteomes" id="UP000032229">
    <property type="component" value="Chromosome"/>
</dbReference>
<keyword evidence="3" id="KW-1185">Reference proteome</keyword>
<reference evidence="2 3" key="1">
    <citation type="submission" date="2014-02" db="EMBL/GenBank/DDBJ databases">
        <authorList>
            <person name="Young C.-C."/>
            <person name="Hameed A."/>
            <person name="Huang H.-C."/>
            <person name="Shahina M."/>
        </authorList>
    </citation>
    <scope>NUCLEOTIDE SEQUENCE [LARGE SCALE GENOMIC DNA]</scope>
    <source>
        <strain evidence="2 3">CC-SAMT-1</strain>
    </source>
</reference>
<proteinExistence type="predicted"/>
<organism evidence="2 3">
    <name type="scientific">Siansivirga zeaxanthinifaciens CC-SAMT-1</name>
    <dbReference type="NCBI Taxonomy" id="1454006"/>
    <lineage>
        <taxon>Bacteria</taxon>
        <taxon>Pseudomonadati</taxon>
        <taxon>Bacteroidota</taxon>
        <taxon>Flavobacteriia</taxon>
        <taxon>Flavobacteriales</taxon>
        <taxon>Flavobacteriaceae</taxon>
        <taxon>Siansivirga</taxon>
    </lineage>
</organism>